<proteinExistence type="predicted"/>
<organism evidence="2 3">
    <name type="scientific">Pristionchus entomophagus</name>
    <dbReference type="NCBI Taxonomy" id="358040"/>
    <lineage>
        <taxon>Eukaryota</taxon>
        <taxon>Metazoa</taxon>
        <taxon>Ecdysozoa</taxon>
        <taxon>Nematoda</taxon>
        <taxon>Chromadorea</taxon>
        <taxon>Rhabditida</taxon>
        <taxon>Rhabditina</taxon>
        <taxon>Diplogasteromorpha</taxon>
        <taxon>Diplogasteroidea</taxon>
        <taxon>Neodiplogasteridae</taxon>
        <taxon>Pristionchus</taxon>
    </lineage>
</organism>
<keyword evidence="1" id="KW-0812">Transmembrane</keyword>
<feature type="transmembrane region" description="Helical" evidence="1">
    <location>
        <begin position="48"/>
        <end position="66"/>
    </location>
</feature>
<dbReference type="EMBL" id="BTSX01000002">
    <property type="protein sequence ID" value="GMS82595.1"/>
    <property type="molecule type" value="Genomic_DNA"/>
</dbReference>
<feature type="transmembrane region" description="Helical" evidence="1">
    <location>
        <begin position="86"/>
        <end position="109"/>
    </location>
</feature>
<gene>
    <name evidence="2" type="ORF">PENTCL1PPCAC_4770</name>
</gene>
<evidence type="ECO:0008006" key="4">
    <source>
        <dbReference type="Google" id="ProtNLM"/>
    </source>
</evidence>
<keyword evidence="1" id="KW-1133">Transmembrane helix</keyword>
<protein>
    <recommendedName>
        <fullName evidence="4">G protein-coupled receptor</fullName>
    </recommendedName>
</protein>
<feature type="transmembrane region" description="Helical" evidence="1">
    <location>
        <begin position="6"/>
        <end position="23"/>
    </location>
</feature>
<keyword evidence="1" id="KW-0472">Membrane</keyword>
<comment type="caution">
    <text evidence="2">The sequence shown here is derived from an EMBL/GenBank/DDBJ whole genome shotgun (WGS) entry which is preliminary data.</text>
</comment>
<feature type="non-terminal residue" evidence="2">
    <location>
        <position position="112"/>
    </location>
</feature>
<evidence type="ECO:0000313" key="2">
    <source>
        <dbReference type="EMBL" id="GMS82595.1"/>
    </source>
</evidence>
<evidence type="ECO:0000313" key="3">
    <source>
        <dbReference type="Proteomes" id="UP001432027"/>
    </source>
</evidence>
<evidence type="ECO:0000256" key="1">
    <source>
        <dbReference type="SAM" id="Phobius"/>
    </source>
</evidence>
<sequence>MLSLAYVFVFEATKIFTYIAILYKMKRYMEGQLQILAKHKFAENIKRMTFAAAVNSFGLLIYLYSFQTKYIIVYTVETRVNEMRSVLIIFRVLSAINNVLTPWVMMATFKCV</sequence>
<keyword evidence="3" id="KW-1185">Reference proteome</keyword>
<name>A0AAV5SI76_9BILA</name>
<dbReference type="AlphaFoldDB" id="A0AAV5SI76"/>
<dbReference type="Proteomes" id="UP001432027">
    <property type="component" value="Unassembled WGS sequence"/>
</dbReference>
<accession>A0AAV5SI76</accession>
<reference evidence="2" key="1">
    <citation type="submission" date="2023-10" db="EMBL/GenBank/DDBJ databases">
        <title>Genome assembly of Pristionchus species.</title>
        <authorList>
            <person name="Yoshida K."/>
            <person name="Sommer R.J."/>
        </authorList>
    </citation>
    <scope>NUCLEOTIDE SEQUENCE</scope>
    <source>
        <strain evidence="2">RS0144</strain>
    </source>
</reference>